<keyword evidence="12" id="KW-0902">Two-component regulatory system</keyword>
<evidence type="ECO:0000256" key="10">
    <source>
        <dbReference type="ARBA" id="ARBA00022840"/>
    </source>
</evidence>
<dbReference type="InterPro" id="IPR036890">
    <property type="entry name" value="HATPase_C_sf"/>
</dbReference>
<dbReference type="InterPro" id="IPR036097">
    <property type="entry name" value="HisK_dim/P_sf"/>
</dbReference>
<keyword evidence="5" id="KW-0597">Phosphoprotein</keyword>
<evidence type="ECO:0000313" key="18">
    <source>
        <dbReference type="Proteomes" id="UP000824056"/>
    </source>
</evidence>
<dbReference type="AlphaFoldDB" id="A0A9D2FR89"/>
<comment type="catalytic activity">
    <reaction evidence="1">
        <text>ATP + protein L-histidine = ADP + protein N-phospho-L-histidine.</text>
        <dbReference type="EC" id="2.7.13.3"/>
    </reaction>
</comment>
<evidence type="ECO:0000256" key="9">
    <source>
        <dbReference type="ARBA" id="ARBA00022777"/>
    </source>
</evidence>
<dbReference type="Gene3D" id="6.10.340.10">
    <property type="match status" value="1"/>
</dbReference>
<reference evidence="17" key="2">
    <citation type="submission" date="2021-04" db="EMBL/GenBank/DDBJ databases">
        <authorList>
            <person name="Gilroy R."/>
        </authorList>
    </citation>
    <scope>NUCLEOTIDE SEQUENCE</scope>
    <source>
        <strain evidence="17">1068</strain>
    </source>
</reference>
<dbReference type="SUPFAM" id="SSF47384">
    <property type="entry name" value="Homodimeric domain of signal transducing histidine kinase"/>
    <property type="match status" value="1"/>
</dbReference>
<dbReference type="SUPFAM" id="SSF158472">
    <property type="entry name" value="HAMP domain-like"/>
    <property type="match status" value="1"/>
</dbReference>
<dbReference type="InterPro" id="IPR003594">
    <property type="entry name" value="HATPase_dom"/>
</dbReference>
<dbReference type="CDD" id="cd00075">
    <property type="entry name" value="HATPase"/>
    <property type="match status" value="1"/>
</dbReference>
<keyword evidence="10" id="KW-0067">ATP-binding</keyword>
<keyword evidence="11 14" id="KW-1133">Transmembrane helix</keyword>
<dbReference type="SMART" id="SM00388">
    <property type="entry name" value="HisKA"/>
    <property type="match status" value="1"/>
</dbReference>
<evidence type="ECO:0000256" key="3">
    <source>
        <dbReference type="ARBA" id="ARBA00012438"/>
    </source>
</evidence>
<accession>A0A9D2FR89</accession>
<dbReference type="InterPro" id="IPR004358">
    <property type="entry name" value="Sig_transdc_His_kin-like_C"/>
</dbReference>
<dbReference type="GO" id="GO:0005524">
    <property type="term" value="F:ATP binding"/>
    <property type="evidence" value="ECO:0007669"/>
    <property type="project" value="UniProtKB-KW"/>
</dbReference>
<name>A0A9D2FR89_9FIRM</name>
<keyword evidence="6" id="KW-0808">Transferase</keyword>
<dbReference type="GO" id="GO:0005886">
    <property type="term" value="C:plasma membrane"/>
    <property type="evidence" value="ECO:0007669"/>
    <property type="project" value="UniProtKB-SubCell"/>
</dbReference>
<reference evidence="17" key="1">
    <citation type="journal article" date="2021" name="PeerJ">
        <title>Extensive microbial diversity within the chicken gut microbiome revealed by metagenomics and culture.</title>
        <authorList>
            <person name="Gilroy R."/>
            <person name="Ravi A."/>
            <person name="Getino M."/>
            <person name="Pursley I."/>
            <person name="Horton D.L."/>
            <person name="Alikhan N.F."/>
            <person name="Baker D."/>
            <person name="Gharbi K."/>
            <person name="Hall N."/>
            <person name="Watson M."/>
            <person name="Adriaenssens E.M."/>
            <person name="Foster-Nyarko E."/>
            <person name="Jarju S."/>
            <person name="Secka A."/>
            <person name="Antonio M."/>
            <person name="Oren A."/>
            <person name="Chaudhuri R.R."/>
            <person name="La Ragione R."/>
            <person name="Hildebrand F."/>
            <person name="Pallen M.J."/>
        </authorList>
    </citation>
    <scope>NUCLEOTIDE SEQUENCE</scope>
    <source>
        <strain evidence="17">1068</strain>
    </source>
</reference>
<dbReference type="InterPro" id="IPR003661">
    <property type="entry name" value="HisK_dim/P_dom"/>
</dbReference>
<keyword evidence="8" id="KW-0547">Nucleotide-binding</keyword>
<dbReference type="PROSITE" id="PS50885">
    <property type="entry name" value="HAMP"/>
    <property type="match status" value="1"/>
</dbReference>
<evidence type="ECO:0000256" key="4">
    <source>
        <dbReference type="ARBA" id="ARBA00022475"/>
    </source>
</evidence>
<evidence type="ECO:0000256" key="8">
    <source>
        <dbReference type="ARBA" id="ARBA00022741"/>
    </source>
</evidence>
<keyword evidence="9 17" id="KW-0418">Kinase</keyword>
<dbReference type="PRINTS" id="PR00344">
    <property type="entry name" value="BCTRLSENSOR"/>
</dbReference>
<proteinExistence type="predicted"/>
<evidence type="ECO:0000256" key="11">
    <source>
        <dbReference type="ARBA" id="ARBA00022989"/>
    </source>
</evidence>
<dbReference type="InterPro" id="IPR005467">
    <property type="entry name" value="His_kinase_dom"/>
</dbReference>
<dbReference type="InterPro" id="IPR050398">
    <property type="entry name" value="HssS/ArlS-like"/>
</dbReference>
<dbReference type="Pfam" id="PF00672">
    <property type="entry name" value="HAMP"/>
    <property type="match status" value="1"/>
</dbReference>
<comment type="caution">
    <text evidence="17">The sequence shown here is derived from an EMBL/GenBank/DDBJ whole genome shotgun (WGS) entry which is preliminary data.</text>
</comment>
<evidence type="ECO:0000313" key="17">
    <source>
        <dbReference type="EMBL" id="HIZ65523.1"/>
    </source>
</evidence>
<evidence type="ECO:0000259" key="15">
    <source>
        <dbReference type="PROSITE" id="PS50109"/>
    </source>
</evidence>
<dbReference type="EMBL" id="DXBG01000156">
    <property type="protein sequence ID" value="HIZ65523.1"/>
    <property type="molecule type" value="Genomic_DNA"/>
</dbReference>
<evidence type="ECO:0000256" key="13">
    <source>
        <dbReference type="ARBA" id="ARBA00023136"/>
    </source>
</evidence>
<keyword evidence="4" id="KW-1003">Cell membrane</keyword>
<evidence type="ECO:0000256" key="14">
    <source>
        <dbReference type="SAM" id="Phobius"/>
    </source>
</evidence>
<evidence type="ECO:0000256" key="2">
    <source>
        <dbReference type="ARBA" id="ARBA00004651"/>
    </source>
</evidence>
<dbReference type="SMART" id="SM00387">
    <property type="entry name" value="HATPase_c"/>
    <property type="match status" value="1"/>
</dbReference>
<dbReference type="PANTHER" id="PTHR45528">
    <property type="entry name" value="SENSOR HISTIDINE KINASE CPXA"/>
    <property type="match status" value="1"/>
</dbReference>
<dbReference type="InterPro" id="IPR003660">
    <property type="entry name" value="HAMP_dom"/>
</dbReference>
<evidence type="ECO:0000256" key="1">
    <source>
        <dbReference type="ARBA" id="ARBA00000085"/>
    </source>
</evidence>
<dbReference type="Proteomes" id="UP000824056">
    <property type="component" value="Unassembled WGS sequence"/>
</dbReference>
<comment type="subcellular location">
    <subcellularLocation>
        <location evidence="2">Cell membrane</location>
        <topology evidence="2">Multi-pass membrane protein</topology>
    </subcellularLocation>
</comment>
<dbReference type="SMART" id="SM00304">
    <property type="entry name" value="HAMP"/>
    <property type="match status" value="1"/>
</dbReference>
<gene>
    <name evidence="17" type="ORF">H9809_06460</name>
</gene>
<feature type="domain" description="Histidine kinase" evidence="15">
    <location>
        <begin position="271"/>
        <end position="492"/>
    </location>
</feature>
<evidence type="ECO:0000256" key="5">
    <source>
        <dbReference type="ARBA" id="ARBA00022553"/>
    </source>
</evidence>
<dbReference type="CDD" id="cd06225">
    <property type="entry name" value="HAMP"/>
    <property type="match status" value="1"/>
</dbReference>
<protein>
    <recommendedName>
        <fullName evidence="3">histidine kinase</fullName>
        <ecNumber evidence="3">2.7.13.3</ecNumber>
    </recommendedName>
</protein>
<dbReference type="Pfam" id="PF00512">
    <property type="entry name" value="HisKA"/>
    <property type="match status" value="1"/>
</dbReference>
<keyword evidence="7 14" id="KW-0812">Transmembrane</keyword>
<dbReference type="EC" id="2.7.13.3" evidence="3"/>
<dbReference type="SUPFAM" id="SSF55874">
    <property type="entry name" value="ATPase domain of HSP90 chaperone/DNA topoisomerase II/histidine kinase"/>
    <property type="match status" value="1"/>
</dbReference>
<sequence length="498" mass="56724">MKLKTRIIISFFIIVIEPLLFTCLAFFLFTQYQFKVIEKQYGIENPTYESLSNTAEVVNRLTGDAVSSIQVTVQNEPEKFQNIQYLETVNEKLEEVYSYLLVREDGRVTYYGCETYPEELIDKLDKDLDLSTGLNDGYYVGGGIQALVKQINFRTADVKDGQIYIVSNIVKALPQVRQIAETMVITVVIILAVTALGLTWWIYRGVISPLDKLRSATRKIQEGDLNFSVVTEGVSEIADLCQDFEDMRRRLKESAEEKVAFDRENKELISNISHDLKTPITAIKGYVEGIMDGVANTPEKQDKYIRTIYNKANEMDRLINELTFYSKMDTNRIPYTFNKISVTEFFDDCGEELSVELESKGVEFSYSNYVEPEVMVIADAEQIKRVVNNIVSNSLKYMGSSRPRRINLRVKDVGDFIQVELEDNGKGIAARDLPNIFDRFYRTDASRNSAQGGSGIGLSIVKKILEDHGGKVWATSKENIGTVMYFVLRKYQEVPVNE</sequence>
<evidence type="ECO:0000256" key="6">
    <source>
        <dbReference type="ARBA" id="ARBA00022679"/>
    </source>
</evidence>
<dbReference type="Gene3D" id="1.10.287.130">
    <property type="match status" value="1"/>
</dbReference>
<feature type="transmembrane region" description="Helical" evidence="14">
    <location>
        <begin position="6"/>
        <end position="29"/>
    </location>
</feature>
<dbReference type="FunFam" id="1.10.287.130:FF:000001">
    <property type="entry name" value="Two-component sensor histidine kinase"/>
    <property type="match status" value="1"/>
</dbReference>
<keyword evidence="13 14" id="KW-0472">Membrane</keyword>
<evidence type="ECO:0000259" key="16">
    <source>
        <dbReference type="PROSITE" id="PS50885"/>
    </source>
</evidence>
<dbReference type="PANTHER" id="PTHR45528:SF1">
    <property type="entry name" value="SENSOR HISTIDINE KINASE CPXA"/>
    <property type="match status" value="1"/>
</dbReference>
<dbReference type="PROSITE" id="PS50109">
    <property type="entry name" value="HIS_KIN"/>
    <property type="match status" value="1"/>
</dbReference>
<evidence type="ECO:0000256" key="7">
    <source>
        <dbReference type="ARBA" id="ARBA00022692"/>
    </source>
</evidence>
<dbReference type="GO" id="GO:0000155">
    <property type="term" value="F:phosphorelay sensor kinase activity"/>
    <property type="evidence" value="ECO:0007669"/>
    <property type="project" value="InterPro"/>
</dbReference>
<feature type="domain" description="HAMP" evidence="16">
    <location>
        <begin position="204"/>
        <end position="256"/>
    </location>
</feature>
<dbReference type="FunFam" id="3.30.565.10:FF:000006">
    <property type="entry name" value="Sensor histidine kinase WalK"/>
    <property type="match status" value="1"/>
</dbReference>
<dbReference type="CDD" id="cd00082">
    <property type="entry name" value="HisKA"/>
    <property type="match status" value="1"/>
</dbReference>
<feature type="transmembrane region" description="Helical" evidence="14">
    <location>
        <begin position="183"/>
        <end position="203"/>
    </location>
</feature>
<dbReference type="Pfam" id="PF02518">
    <property type="entry name" value="HATPase_c"/>
    <property type="match status" value="1"/>
</dbReference>
<dbReference type="Gene3D" id="3.30.565.10">
    <property type="entry name" value="Histidine kinase-like ATPase, C-terminal domain"/>
    <property type="match status" value="1"/>
</dbReference>
<organism evidence="17 18">
    <name type="scientific">Candidatus Blautia pullicola</name>
    <dbReference type="NCBI Taxonomy" id="2838498"/>
    <lineage>
        <taxon>Bacteria</taxon>
        <taxon>Bacillati</taxon>
        <taxon>Bacillota</taxon>
        <taxon>Clostridia</taxon>
        <taxon>Lachnospirales</taxon>
        <taxon>Lachnospiraceae</taxon>
        <taxon>Blautia</taxon>
    </lineage>
</organism>
<evidence type="ECO:0000256" key="12">
    <source>
        <dbReference type="ARBA" id="ARBA00023012"/>
    </source>
</evidence>